<dbReference type="InterPro" id="IPR014710">
    <property type="entry name" value="RmlC-like_jellyroll"/>
</dbReference>
<dbReference type="Gene3D" id="2.60.120.10">
    <property type="entry name" value="Jelly Rolls"/>
    <property type="match status" value="1"/>
</dbReference>
<dbReference type="InterPro" id="IPR000595">
    <property type="entry name" value="cNMP-bd_dom"/>
</dbReference>
<dbReference type="KEGG" id="orm:HTY61_16195"/>
<evidence type="ECO:0000259" key="1">
    <source>
        <dbReference type="PROSITE" id="PS50042"/>
    </source>
</evidence>
<evidence type="ECO:0000313" key="2">
    <source>
        <dbReference type="EMBL" id="QKV19879.1"/>
    </source>
</evidence>
<dbReference type="Proteomes" id="UP000509367">
    <property type="component" value="Chromosome"/>
</dbReference>
<dbReference type="EMBL" id="CP054836">
    <property type="protein sequence ID" value="QKV19879.1"/>
    <property type="molecule type" value="Genomic_DNA"/>
</dbReference>
<dbReference type="RefSeq" id="WP_175277770.1">
    <property type="nucleotide sequence ID" value="NZ_CP054836.1"/>
</dbReference>
<name>A0A6N1VKY8_9HYPH</name>
<dbReference type="AlphaFoldDB" id="A0A6N1VKY8"/>
<keyword evidence="3" id="KW-1185">Reference proteome</keyword>
<evidence type="ECO:0000313" key="3">
    <source>
        <dbReference type="Proteomes" id="UP000509367"/>
    </source>
</evidence>
<dbReference type="PROSITE" id="PS50042">
    <property type="entry name" value="CNMP_BINDING_3"/>
    <property type="match status" value="1"/>
</dbReference>
<dbReference type="InterPro" id="IPR050397">
    <property type="entry name" value="Env_Response_Regulators"/>
</dbReference>
<proteinExistence type="predicted"/>
<dbReference type="GO" id="GO:0005829">
    <property type="term" value="C:cytosol"/>
    <property type="evidence" value="ECO:0007669"/>
    <property type="project" value="TreeGrafter"/>
</dbReference>
<dbReference type="PANTHER" id="PTHR24567">
    <property type="entry name" value="CRP FAMILY TRANSCRIPTIONAL REGULATORY PROTEIN"/>
    <property type="match status" value="1"/>
</dbReference>
<dbReference type="InterPro" id="IPR018490">
    <property type="entry name" value="cNMP-bd_dom_sf"/>
</dbReference>
<dbReference type="CDD" id="cd00038">
    <property type="entry name" value="CAP_ED"/>
    <property type="match status" value="1"/>
</dbReference>
<dbReference type="GO" id="GO:0003700">
    <property type="term" value="F:DNA-binding transcription factor activity"/>
    <property type="evidence" value="ECO:0007669"/>
    <property type="project" value="TreeGrafter"/>
</dbReference>
<sequence>MSLEDDIRILSGVSLFEELSSEQLRLLAFGAERIRIAKGRELYREGQNAECGYVVVSGSIDLFRDTLRGRQVVRQAEPGDLLGELALITETQRLTGALASEESQVIRINRSLFRRMLEEYPETAAALHGRLKDRLSDFLKQIAALDGRFDGEPL</sequence>
<reference evidence="2 3" key="1">
    <citation type="submission" date="2020-06" db="EMBL/GenBank/DDBJ databases">
        <title>Oricola thermophila sp. nov. isolated from a tidal sediments.</title>
        <authorList>
            <person name="Kwon K.K."/>
            <person name="Yang S.-H."/>
            <person name="Park M.-J."/>
        </authorList>
    </citation>
    <scope>NUCLEOTIDE SEQUENCE [LARGE SCALE GENOMIC DNA]</scope>
    <source>
        <strain evidence="2 3">MEBiC13590</strain>
    </source>
</reference>
<dbReference type="PANTHER" id="PTHR24567:SF68">
    <property type="entry name" value="DNA-BINDING TRANSCRIPTIONAL DUAL REGULATOR CRP"/>
    <property type="match status" value="1"/>
</dbReference>
<dbReference type="Pfam" id="PF00027">
    <property type="entry name" value="cNMP_binding"/>
    <property type="match status" value="1"/>
</dbReference>
<organism evidence="2 3">
    <name type="scientific">Oricola thermophila</name>
    <dbReference type="NCBI Taxonomy" id="2742145"/>
    <lineage>
        <taxon>Bacteria</taxon>
        <taxon>Pseudomonadati</taxon>
        <taxon>Pseudomonadota</taxon>
        <taxon>Alphaproteobacteria</taxon>
        <taxon>Hyphomicrobiales</taxon>
        <taxon>Ahrensiaceae</taxon>
        <taxon>Oricola</taxon>
    </lineage>
</organism>
<dbReference type="SMART" id="SM00100">
    <property type="entry name" value="cNMP"/>
    <property type="match status" value="1"/>
</dbReference>
<protein>
    <submittedName>
        <fullName evidence="2">Cyclic nucleotide-binding domain-containing protein</fullName>
    </submittedName>
</protein>
<accession>A0A6N1VKY8</accession>
<dbReference type="SUPFAM" id="SSF51206">
    <property type="entry name" value="cAMP-binding domain-like"/>
    <property type="match status" value="1"/>
</dbReference>
<feature type="domain" description="Cyclic nucleotide-binding" evidence="1">
    <location>
        <begin position="15"/>
        <end position="117"/>
    </location>
</feature>
<gene>
    <name evidence="2" type="ORF">HTY61_16195</name>
</gene>